<feature type="compositionally biased region" description="Acidic residues" evidence="3">
    <location>
        <begin position="628"/>
        <end position="637"/>
    </location>
</feature>
<comment type="caution">
    <text evidence="5">The sequence shown here is derived from an EMBL/GenBank/DDBJ whole genome shotgun (WGS) entry which is preliminary data.</text>
</comment>
<keyword evidence="6" id="KW-1185">Reference proteome</keyword>
<evidence type="ECO:0000256" key="3">
    <source>
        <dbReference type="SAM" id="MobiDB-lite"/>
    </source>
</evidence>
<feature type="compositionally biased region" description="Acidic residues" evidence="3">
    <location>
        <begin position="606"/>
        <end position="621"/>
    </location>
</feature>
<evidence type="ECO:0000256" key="2">
    <source>
        <dbReference type="PROSITE-ProRule" id="PRU00235"/>
    </source>
</evidence>
<evidence type="ECO:0000256" key="1">
    <source>
        <dbReference type="ARBA" id="ARBA00022737"/>
    </source>
</evidence>
<dbReference type="Proteomes" id="UP000751190">
    <property type="component" value="Unassembled WGS sequence"/>
</dbReference>
<dbReference type="OMA" id="GKWKNTG"/>
<gene>
    <name evidence="5" type="ORF">KFE25_005543</name>
</gene>
<dbReference type="SUPFAM" id="SSF50985">
    <property type="entry name" value="RCC1/BLIP-II"/>
    <property type="match status" value="1"/>
</dbReference>
<sequence>MLKSQANKWCAANPLRQKFTADEKKTWTKAERGMYKSAYELGGEPRATAVMRNYFAQQQVDAGAPASADDGAPAAAESAAGGASSAAPAAPAVQTPAAGASSAGGASSAAPAAPAVQASAPSAGGAAASDAELVRIEPAPLSERKGGKLLVAGSAAWEDVGKRTLSLEDTLVLPSFHAMLPGLTIALVITGPSASHALALTATGDCYVWGRNSNGQLGLGHTEPTPKPTALALRARGAPANAPAESIVGGAVGKAHTLLITARGTLYSCGSAAAAQLGHSGAAKQGKFVPTPRAVAWPHAAAPPCRVAAGADFSIATDTAGRLYSWGHPQYGQLGNGTTGEFLERSRRVDYAYRTEPVLVQQCAPSSAFSSTLLPPIGPIACGDRHVLACSTSGQVFSWGFGGYGRLGLSDQADRLRPTAVPLPHGARIVDLVAGGTCSYAVTRSGGCFFWGRTKSTGEATMRPKTVSELHGWPLRSIACGHTSTFVASGRSLISWGPSPCYGELGYGAAGPGSSTTPKLVDDLEGALVEQVAAGYAFSAVLVSAQDEESAAVLAKRADYEQALTAMAHPSAAGGEGKAANGGGKGKAGKGKAGKAKAGKGKGADGDGESEDGSGDDDEESGGYASGDADDDDGDDVSDAKPTAGKKRGRPPAKKRK</sequence>
<dbReference type="PRINTS" id="PR00633">
    <property type="entry name" value="RCCNDNSATION"/>
</dbReference>
<proteinExistence type="predicted"/>
<feature type="region of interest" description="Disordered" evidence="3">
    <location>
        <begin position="570"/>
        <end position="657"/>
    </location>
</feature>
<dbReference type="InterPro" id="IPR000408">
    <property type="entry name" value="Reg_chr_condens"/>
</dbReference>
<reference evidence="5" key="1">
    <citation type="submission" date="2021-05" db="EMBL/GenBank/DDBJ databases">
        <title>The genome of the haptophyte Pavlova lutheri (Diacronema luteri, Pavlovales) - a model for lipid biosynthesis in eukaryotic algae.</title>
        <authorList>
            <person name="Hulatt C.J."/>
            <person name="Posewitz M.C."/>
        </authorList>
    </citation>
    <scope>NUCLEOTIDE SEQUENCE</scope>
    <source>
        <strain evidence="5">NIVA-4/92</strain>
    </source>
</reference>
<dbReference type="PROSITE" id="PS50012">
    <property type="entry name" value="RCC1_3"/>
    <property type="match status" value="5"/>
</dbReference>
<name>A0A8J5XJR3_DIALT</name>
<dbReference type="GO" id="GO:0016020">
    <property type="term" value="C:membrane"/>
    <property type="evidence" value="ECO:0007669"/>
    <property type="project" value="TreeGrafter"/>
</dbReference>
<dbReference type="InterPro" id="IPR009091">
    <property type="entry name" value="RCC1/BLIP-II"/>
</dbReference>
<dbReference type="EMBL" id="JAGTXO010000009">
    <property type="protein sequence ID" value="KAG8465973.1"/>
    <property type="molecule type" value="Genomic_DNA"/>
</dbReference>
<evidence type="ECO:0000259" key="4">
    <source>
        <dbReference type="Pfam" id="PF25390"/>
    </source>
</evidence>
<dbReference type="InterPro" id="IPR028641">
    <property type="entry name" value="RCC2"/>
</dbReference>
<dbReference type="PANTHER" id="PTHR46207:SF1">
    <property type="entry name" value="PROTEIN RCC2"/>
    <property type="match status" value="1"/>
</dbReference>
<dbReference type="AlphaFoldDB" id="A0A8J5XJR3"/>
<keyword evidence="1" id="KW-0677">Repeat</keyword>
<feature type="compositionally biased region" description="Gly residues" evidence="3">
    <location>
        <begin position="574"/>
        <end position="586"/>
    </location>
</feature>
<feature type="repeat" description="RCC1" evidence="2">
    <location>
        <begin position="204"/>
        <end position="263"/>
    </location>
</feature>
<feature type="repeat" description="RCC1" evidence="2">
    <location>
        <begin position="321"/>
        <end position="393"/>
    </location>
</feature>
<dbReference type="Pfam" id="PF25390">
    <property type="entry name" value="WD40_RLD"/>
    <property type="match status" value="1"/>
</dbReference>
<evidence type="ECO:0000313" key="5">
    <source>
        <dbReference type="EMBL" id="KAG8465973.1"/>
    </source>
</evidence>
<dbReference type="Gene3D" id="2.130.10.30">
    <property type="entry name" value="Regulator of chromosome condensation 1/beta-lactamase-inhibitor protein II"/>
    <property type="match status" value="2"/>
</dbReference>
<feature type="repeat" description="RCC1" evidence="2">
    <location>
        <begin position="491"/>
        <end position="545"/>
    </location>
</feature>
<dbReference type="InterPro" id="IPR058923">
    <property type="entry name" value="RCC1-like_dom"/>
</dbReference>
<dbReference type="PANTHER" id="PTHR46207">
    <property type="entry name" value="PROTEIN RCC2"/>
    <property type="match status" value="1"/>
</dbReference>
<dbReference type="GO" id="GO:0031267">
    <property type="term" value="F:small GTPase binding"/>
    <property type="evidence" value="ECO:0007669"/>
    <property type="project" value="TreeGrafter"/>
</dbReference>
<feature type="compositionally biased region" description="Basic residues" evidence="3">
    <location>
        <begin position="644"/>
        <end position="657"/>
    </location>
</feature>
<feature type="repeat" description="RCC1" evidence="2">
    <location>
        <begin position="394"/>
        <end position="445"/>
    </location>
</feature>
<dbReference type="OrthoDB" id="297375at2759"/>
<organism evidence="5 6">
    <name type="scientific">Diacronema lutheri</name>
    <name type="common">Unicellular marine alga</name>
    <name type="synonym">Monochrysis lutheri</name>
    <dbReference type="NCBI Taxonomy" id="2081491"/>
    <lineage>
        <taxon>Eukaryota</taxon>
        <taxon>Haptista</taxon>
        <taxon>Haptophyta</taxon>
        <taxon>Pavlovophyceae</taxon>
        <taxon>Pavlovales</taxon>
        <taxon>Pavlovaceae</taxon>
        <taxon>Diacronema</taxon>
    </lineage>
</organism>
<feature type="repeat" description="RCC1" evidence="2">
    <location>
        <begin position="264"/>
        <end position="320"/>
    </location>
</feature>
<feature type="compositionally biased region" description="Basic residues" evidence="3">
    <location>
        <begin position="587"/>
        <end position="600"/>
    </location>
</feature>
<feature type="domain" description="RCC1-like" evidence="4">
    <location>
        <begin position="146"/>
        <end position="486"/>
    </location>
</feature>
<accession>A0A8J5XJR3</accession>
<evidence type="ECO:0000313" key="6">
    <source>
        <dbReference type="Proteomes" id="UP000751190"/>
    </source>
</evidence>
<protein>
    <recommendedName>
        <fullName evidence="4">RCC1-like domain-containing protein</fullName>
    </recommendedName>
</protein>